<evidence type="ECO:0000313" key="1">
    <source>
        <dbReference type="EMBL" id="KAL3277496.1"/>
    </source>
</evidence>
<gene>
    <name evidence="1" type="ORF">HHI36_012842</name>
</gene>
<keyword evidence="2" id="KW-1185">Reference proteome</keyword>
<organism evidence="1 2">
    <name type="scientific">Cryptolaemus montrouzieri</name>
    <dbReference type="NCBI Taxonomy" id="559131"/>
    <lineage>
        <taxon>Eukaryota</taxon>
        <taxon>Metazoa</taxon>
        <taxon>Ecdysozoa</taxon>
        <taxon>Arthropoda</taxon>
        <taxon>Hexapoda</taxon>
        <taxon>Insecta</taxon>
        <taxon>Pterygota</taxon>
        <taxon>Neoptera</taxon>
        <taxon>Endopterygota</taxon>
        <taxon>Coleoptera</taxon>
        <taxon>Polyphaga</taxon>
        <taxon>Cucujiformia</taxon>
        <taxon>Coccinelloidea</taxon>
        <taxon>Coccinellidae</taxon>
        <taxon>Scymninae</taxon>
        <taxon>Scymnini</taxon>
        <taxon>Cryptolaemus</taxon>
    </lineage>
</organism>
<dbReference type="AlphaFoldDB" id="A0ABD2NGT1"/>
<protein>
    <submittedName>
        <fullName evidence="1">Uncharacterized protein</fullName>
    </submittedName>
</protein>
<accession>A0ABD2NGT1</accession>
<dbReference type="EMBL" id="JABFTP020000103">
    <property type="protein sequence ID" value="KAL3277496.1"/>
    <property type="molecule type" value="Genomic_DNA"/>
</dbReference>
<sequence length="51" mass="6033">MDIKNTINEVPENILLIGASEKKDWMTQEIIDLMEQRRQYGNNNAHIKKFT</sequence>
<dbReference type="Proteomes" id="UP001516400">
    <property type="component" value="Unassembled WGS sequence"/>
</dbReference>
<feature type="non-terminal residue" evidence="1">
    <location>
        <position position="51"/>
    </location>
</feature>
<reference evidence="1 2" key="1">
    <citation type="journal article" date="2021" name="BMC Biol.">
        <title>Horizontally acquired antibacterial genes associated with adaptive radiation of ladybird beetles.</title>
        <authorList>
            <person name="Li H.S."/>
            <person name="Tang X.F."/>
            <person name="Huang Y.H."/>
            <person name="Xu Z.Y."/>
            <person name="Chen M.L."/>
            <person name="Du X.Y."/>
            <person name="Qiu B.Y."/>
            <person name="Chen P.T."/>
            <person name="Zhang W."/>
            <person name="Slipinski A."/>
            <person name="Escalona H.E."/>
            <person name="Waterhouse R.M."/>
            <person name="Zwick A."/>
            <person name="Pang H."/>
        </authorList>
    </citation>
    <scope>NUCLEOTIDE SEQUENCE [LARGE SCALE GENOMIC DNA]</scope>
    <source>
        <strain evidence="1">SYSU2018</strain>
    </source>
</reference>
<evidence type="ECO:0000313" key="2">
    <source>
        <dbReference type="Proteomes" id="UP001516400"/>
    </source>
</evidence>
<name>A0ABD2NGT1_9CUCU</name>
<comment type="caution">
    <text evidence="1">The sequence shown here is derived from an EMBL/GenBank/DDBJ whole genome shotgun (WGS) entry which is preliminary data.</text>
</comment>
<proteinExistence type="predicted"/>